<evidence type="ECO:0000256" key="1">
    <source>
        <dbReference type="SAM" id="Coils"/>
    </source>
</evidence>
<gene>
    <name evidence="2" type="ORF">METZ01_LOCUS223654</name>
</gene>
<name>A0A382G696_9ZZZZ</name>
<keyword evidence="1" id="KW-0175">Coiled coil</keyword>
<feature type="coiled-coil region" evidence="1">
    <location>
        <begin position="1"/>
        <end position="28"/>
    </location>
</feature>
<reference evidence="2" key="1">
    <citation type="submission" date="2018-05" db="EMBL/GenBank/DDBJ databases">
        <authorList>
            <person name="Lanie J.A."/>
            <person name="Ng W.-L."/>
            <person name="Kazmierczak K.M."/>
            <person name="Andrzejewski T.M."/>
            <person name="Davidsen T.M."/>
            <person name="Wayne K.J."/>
            <person name="Tettelin H."/>
            <person name="Glass J.I."/>
            <person name="Rusch D."/>
            <person name="Podicherti R."/>
            <person name="Tsui H.-C.T."/>
            <person name="Winkler M.E."/>
        </authorList>
    </citation>
    <scope>NUCLEOTIDE SEQUENCE</scope>
</reference>
<organism evidence="2">
    <name type="scientific">marine metagenome</name>
    <dbReference type="NCBI Taxonomy" id="408172"/>
    <lineage>
        <taxon>unclassified sequences</taxon>
        <taxon>metagenomes</taxon>
        <taxon>ecological metagenomes</taxon>
    </lineage>
</organism>
<proteinExistence type="predicted"/>
<accession>A0A382G696</accession>
<dbReference type="EMBL" id="UINC01053815">
    <property type="protein sequence ID" value="SVB70800.1"/>
    <property type="molecule type" value="Genomic_DNA"/>
</dbReference>
<protein>
    <submittedName>
        <fullName evidence="2">Uncharacterized protein</fullName>
    </submittedName>
</protein>
<evidence type="ECO:0000313" key="2">
    <source>
        <dbReference type="EMBL" id="SVB70800.1"/>
    </source>
</evidence>
<dbReference type="AlphaFoldDB" id="A0A382G696"/>
<sequence length="32" mass="3745">MKTIAEAISKSIKKLEDLEELLKDENIKNVWD</sequence>